<dbReference type="PRINTS" id="PR00237">
    <property type="entry name" value="GPCRRHODOPSN"/>
</dbReference>
<name>A0AAD9P898_RIDPI</name>
<dbReference type="GO" id="GO:0004930">
    <property type="term" value="F:G protein-coupled receptor activity"/>
    <property type="evidence" value="ECO:0007669"/>
    <property type="project" value="InterPro"/>
</dbReference>
<dbReference type="EMBL" id="JAODUO010000090">
    <property type="protein sequence ID" value="KAK2190036.1"/>
    <property type="molecule type" value="Genomic_DNA"/>
</dbReference>
<feature type="domain" description="G-protein coupled receptors family 1 profile" evidence="7">
    <location>
        <begin position="53"/>
        <end position="336"/>
    </location>
</feature>
<evidence type="ECO:0000256" key="4">
    <source>
        <dbReference type="ARBA" id="ARBA00022989"/>
    </source>
</evidence>
<evidence type="ECO:0000256" key="2">
    <source>
        <dbReference type="ARBA" id="ARBA00022475"/>
    </source>
</evidence>
<feature type="transmembrane region" description="Helical" evidence="6">
    <location>
        <begin position="73"/>
        <end position="92"/>
    </location>
</feature>
<comment type="caution">
    <text evidence="8">The sequence shown here is derived from an EMBL/GenBank/DDBJ whole genome shotgun (WGS) entry which is preliminary data.</text>
</comment>
<dbReference type="SUPFAM" id="SSF81321">
    <property type="entry name" value="Family A G protein-coupled receptor-like"/>
    <property type="match status" value="1"/>
</dbReference>
<evidence type="ECO:0000259" key="7">
    <source>
        <dbReference type="PROSITE" id="PS50262"/>
    </source>
</evidence>
<dbReference type="GO" id="GO:0005886">
    <property type="term" value="C:plasma membrane"/>
    <property type="evidence" value="ECO:0007669"/>
    <property type="project" value="UniProtKB-SubCell"/>
</dbReference>
<feature type="transmembrane region" description="Helical" evidence="6">
    <location>
        <begin position="157"/>
        <end position="184"/>
    </location>
</feature>
<dbReference type="AlphaFoldDB" id="A0AAD9P898"/>
<feature type="transmembrane region" description="Helical" evidence="6">
    <location>
        <begin position="204"/>
        <end position="224"/>
    </location>
</feature>
<accession>A0AAD9P898</accession>
<protein>
    <recommendedName>
        <fullName evidence="7">G-protein coupled receptors family 1 profile domain-containing protein</fullName>
    </recommendedName>
</protein>
<sequence>MSADWNDTGVGVTNATPLASGSGFNGSATGGGAGPYALRFVPFTVLSAAGFVFNALSVAALCRIRRRTVHHTLLLNLAVCDALGSLLLWMYYNSPCLFPHFPITTPAHCLFIAVVLVAPVVLTLCTSLFSLLMLAINQYFAICWPLLAATSSTKGRAAACIGAAWVLSVVCALLPAVFILAAAGGGFERCAGHATAVGVKSLEICSYALACLIVVIVALYGRIYREVLSYRRRMPPTPTASTCSRSSAASNSSRHRRRVRLVAACQAPSAEHNYKAFVTTLMLWFTLVLFWLPFMVFHFLSMHLDIEHVSDALLNAKFYLIDFLPTLNFFTDPIIYGIRMREVRSAYRRLFAGVCPACVRQSRRRSPAASVRFSALDATNI</sequence>
<dbReference type="InterPro" id="IPR000276">
    <property type="entry name" value="GPCR_Rhodpsn"/>
</dbReference>
<keyword evidence="9" id="KW-1185">Reference proteome</keyword>
<dbReference type="PROSITE" id="PS50262">
    <property type="entry name" value="G_PROTEIN_RECEP_F1_2"/>
    <property type="match status" value="1"/>
</dbReference>
<evidence type="ECO:0000313" key="8">
    <source>
        <dbReference type="EMBL" id="KAK2190036.1"/>
    </source>
</evidence>
<feature type="transmembrane region" description="Helical" evidence="6">
    <location>
        <begin position="112"/>
        <end position="136"/>
    </location>
</feature>
<dbReference type="Gene3D" id="1.20.1070.10">
    <property type="entry name" value="Rhodopsin 7-helix transmembrane proteins"/>
    <property type="match status" value="1"/>
</dbReference>
<dbReference type="PANTHER" id="PTHR22750">
    <property type="entry name" value="G-PROTEIN COUPLED RECEPTOR"/>
    <property type="match status" value="1"/>
</dbReference>
<reference evidence="8" key="1">
    <citation type="journal article" date="2023" name="Mol. Biol. Evol.">
        <title>Third-Generation Sequencing Reveals the Adaptive Role of the Epigenome in Three Deep-Sea Polychaetes.</title>
        <authorList>
            <person name="Perez M."/>
            <person name="Aroh O."/>
            <person name="Sun Y."/>
            <person name="Lan Y."/>
            <person name="Juniper S.K."/>
            <person name="Young C.R."/>
            <person name="Angers B."/>
            <person name="Qian P.Y."/>
        </authorList>
    </citation>
    <scope>NUCLEOTIDE SEQUENCE</scope>
    <source>
        <strain evidence="8">R07B-5</strain>
    </source>
</reference>
<gene>
    <name evidence="8" type="ORF">NP493_91g02017</name>
</gene>
<keyword evidence="3 6" id="KW-0812">Transmembrane</keyword>
<comment type="subcellular location">
    <subcellularLocation>
        <location evidence="1">Cell membrane</location>
        <topology evidence="1">Multi-pass membrane protein</topology>
    </subcellularLocation>
</comment>
<evidence type="ECO:0000256" key="1">
    <source>
        <dbReference type="ARBA" id="ARBA00004651"/>
    </source>
</evidence>
<keyword evidence="4 6" id="KW-1133">Transmembrane helix</keyword>
<dbReference type="InterPro" id="IPR017452">
    <property type="entry name" value="GPCR_Rhodpsn_7TM"/>
</dbReference>
<organism evidence="8 9">
    <name type="scientific">Ridgeia piscesae</name>
    <name type="common">Tubeworm</name>
    <dbReference type="NCBI Taxonomy" id="27915"/>
    <lineage>
        <taxon>Eukaryota</taxon>
        <taxon>Metazoa</taxon>
        <taxon>Spiralia</taxon>
        <taxon>Lophotrochozoa</taxon>
        <taxon>Annelida</taxon>
        <taxon>Polychaeta</taxon>
        <taxon>Sedentaria</taxon>
        <taxon>Canalipalpata</taxon>
        <taxon>Sabellida</taxon>
        <taxon>Siboglinidae</taxon>
        <taxon>Ridgeia</taxon>
    </lineage>
</organism>
<evidence type="ECO:0000313" key="9">
    <source>
        <dbReference type="Proteomes" id="UP001209878"/>
    </source>
</evidence>
<keyword evidence="2" id="KW-1003">Cell membrane</keyword>
<dbReference type="Pfam" id="PF00001">
    <property type="entry name" value="7tm_1"/>
    <property type="match status" value="1"/>
</dbReference>
<feature type="transmembrane region" description="Helical" evidence="6">
    <location>
        <begin position="40"/>
        <end position="61"/>
    </location>
</feature>
<dbReference type="CDD" id="cd00637">
    <property type="entry name" value="7tm_classA_rhodopsin-like"/>
    <property type="match status" value="1"/>
</dbReference>
<proteinExistence type="predicted"/>
<feature type="transmembrane region" description="Helical" evidence="6">
    <location>
        <begin position="318"/>
        <end position="338"/>
    </location>
</feature>
<evidence type="ECO:0000256" key="6">
    <source>
        <dbReference type="SAM" id="Phobius"/>
    </source>
</evidence>
<evidence type="ECO:0000256" key="5">
    <source>
        <dbReference type="ARBA" id="ARBA00023136"/>
    </source>
</evidence>
<feature type="transmembrane region" description="Helical" evidence="6">
    <location>
        <begin position="276"/>
        <end position="298"/>
    </location>
</feature>
<evidence type="ECO:0000256" key="3">
    <source>
        <dbReference type="ARBA" id="ARBA00022692"/>
    </source>
</evidence>
<keyword evidence="5 6" id="KW-0472">Membrane</keyword>
<dbReference type="Proteomes" id="UP001209878">
    <property type="component" value="Unassembled WGS sequence"/>
</dbReference>